<dbReference type="STRING" id="1513896.SAMN05660841_00683"/>
<evidence type="ECO:0000259" key="7">
    <source>
        <dbReference type="Pfam" id="PF02687"/>
    </source>
</evidence>
<feature type="transmembrane region" description="Helical" evidence="6">
    <location>
        <begin position="330"/>
        <end position="356"/>
    </location>
</feature>
<evidence type="ECO:0000256" key="3">
    <source>
        <dbReference type="ARBA" id="ARBA00022692"/>
    </source>
</evidence>
<dbReference type="InterPro" id="IPR025857">
    <property type="entry name" value="MacB_PCD"/>
</dbReference>
<dbReference type="Pfam" id="PF12704">
    <property type="entry name" value="MacB_PCD"/>
    <property type="match status" value="1"/>
</dbReference>
<evidence type="ECO:0000256" key="4">
    <source>
        <dbReference type="ARBA" id="ARBA00022989"/>
    </source>
</evidence>
<evidence type="ECO:0000313" key="10">
    <source>
        <dbReference type="Proteomes" id="UP000190150"/>
    </source>
</evidence>
<keyword evidence="4 6" id="KW-1133">Transmembrane helix</keyword>
<name>A0A1T5BH92_9SPHI</name>
<evidence type="ECO:0000313" key="9">
    <source>
        <dbReference type="EMBL" id="SKB46672.1"/>
    </source>
</evidence>
<feature type="domain" description="ABC3 transporter permease C-terminal" evidence="7">
    <location>
        <begin position="285"/>
        <end position="400"/>
    </location>
</feature>
<reference evidence="10" key="1">
    <citation type="submission" date="2017-02" db="EMBL/GenBank/DDBJ databases">
        <authorList>
            <person name="Varghese N."/>
            <person name="Submissions S."/>
        </authorList>
    </citation>
    <scope>NUCLEOTIDE SEQUENCE [LARGE SCALE GENOMIC DNA]</scope>
    <source>
        <strain evidence="10">DSM 24091</strain>
    </source>
</reference>
<evidence type="ECO:0000259" key="8">
    <source>
        <dbReference type="Pfam" id="PF12704"/>
    </source>
</evidence>
<dbReference type="Pfam" id="PF02687">
    <property type="entry name" value="FtsX"/>
    <property type="match status" value="2"/>
</dbReference>
<feature type="transmembrane region" description="Helical" evidence="6">
    <location>
        <begin position="282"/>
        <end position="301"/>
    </location>
</feature>
<gene>
    <name evidence="9" type="ORF">SAMN05660841_00683</name>
</gene>
<dbReference type="EMBL" id="FUZF01000002">
    <property type="protein sequence ID" value="SKB46672.1"/>
    <property type="molecule type" value="Genomic_DNA"/>
</dbReference>
<feature type="transmembrane region" description="Helical" evidence="6">
    <location>
        <begin position="760"/>
        <end position="783"/>
    </location>
</feature>
<dbReference type="InterPro" id="IPR050250">
    <property type="entry name" value="Macrolide_Exporter_MacB"/>
</dbReference>
<accession>A0A1T5BH92</accession>
<dbReference type="InterPro" id="IPR003838">
    <property type="entry name" value="ABC3_permease_C"/>
</dbReference>
<dbReference type="GO" id="GO:0005886">
    <property type="term" value="C:plasma membrane"/>
    <property type="evidence" value="ECO:0007669"/>
    <property type="project" value="UniProtKB-SubCell"/>
</dbReference>
<feature type="domain" description="ABC3 transporter permease C-terminal" evidence="7">
    <location>
        <begin position="673"/>
        <end position="782"/>
    </location>
</feature>
<keyword evidence="3 6" id="KW-0812">Transmembrane</keyword>
<feature type="transmembrane region" description="Helical" evidence="6">
    <location>
        <begin position="21"/>
        <end position="41"/>
    </location>
</feature>
<dbReference type="GO" id="GO:0022857">
    <property type="term" value="F:transmembrane transporter activity"/>
    <property type="evidence" value="ECO:0007669"/>
    <property type="project" value="TreeGrafter"/>
</dbReference>
<evidence type="ECO:0000256" key="5">
    <source>
        <dbReference type="ARBA" id="ARBA00023136"/>
    </source>
</evidence>
<dbReference type="OrthoDB" id="1451596at2"/>
<evidence type="ECO:0000256" key="6">
    <source>
        <dbReference type="SAM" id="Phobius"/>
    </source>
</evidence>
<evidence type="ECO:0000256" key="2">
    <source>
        <dbReference type="ARBA" id="ARBA00022475"/>
    </source>
</evidence>
<feature type="transmembrane region" description="Helical" evidence="6">
    <location>
        <begin position="722"/>
        <end position="740"/>
    </location>
</feature>
<dbReference type="RefSeq" id="WP_079641224.1">
    <property type="nucleotide sequence ID" value="NZ_FUZF01000002.1"/>
</dbReference>
<proteinExistence type="predicted"/>
<feature type="transmembrane region" description="Helical" evidence="6">
    <location>
        <begin position="670"/>
        <end position="690"/>
    </location>
</feature>
<protein>
    <submittedName>
        <fullName evidence="9">Duplicated orphan permease</fullName>
    </submittedName>
</protein>
<sequence>MIKNYIKIAWRKLWKNKVYSLINILGLALGISVTLIIALWVNSELKYDRFYTITDRLYQVYTRDAFDGEQHTWGGTPAVLGPILKEEHPEIEHMARVWNIDHRIHTDATSGFKATGIASDAAFFNLFDFQFINGNKLTPIDRPDAIVLTASMAKKLFGSLDVIGRHLELDTITSLIVEAVIQDIPHNSKFEGVDFFCSWNYLSKTGQTFSDSWTAYNHQTYVSLKEGIDLTTFNNKVEKLVTNHTNGETKASIYLYPASRWHLYNKSVNGHMVEGNMVTLRMFSLIGLFILLIACINFINLSTAGAERSAKEVGVRKVVGASKKSLIQQFLLESIIITLFAGIVALSLIVLALPIFNSIIQGNISINDQSLFFWGLFILFLIVSAIGAGIYPAFVLSSFEPTKTLKGNVSASRSGLKPRQILVILQFVISICLGICTFIISQQIRYGQDRKSGYDQSNLVYFPLEGRLDNNYEALRNELIQQDIASSVTKSWGRISRYGSNSWGYAWPNSKPEDYDVVFNNMNVDRDFIKTMGIRLLRGRDIDINKHPSDSTAVLLNEAAVNRMGLSDPIGVQIIAAKGTPYEKTLNVVGIIQDFVWQSPYDDIAPMLIQGPNWSDYVHIRLNPSRSLASNIANVELILKKYNPDFPTDLHFVDQEYAKKFASQKRTANLTGLFSGLAIFIACLGLFGLVSFSTTQRQKEVGIRKVLGASVAGIVSMLSKDFLKLVILAILIASPIAWWLMNKWLDSFVHRVDISLGTFIMAGALAVALALITISTLAIRAALSNPVKTLRDE</sequence>
<dbReference type="PANTHER" id="PTHR30572:SF18">
    <property type="entry name" value="ABC-TYPE MACROLIDE FAMILY EXPORT SYSTEM PERMEASE COMPONENT 2"/>
    <property type="match status" value="1"/>
</dbReference>
<keyword evidence="2" id="KW-1003">Cell membrane</keyword>
<comment type="subcellular location">
    <subcellularLocation>
        <location evidence="1">Cell membrane</location>
        <topology evidence="1">Multi-pass membrane protein</topology>
    </subcellularLocation>
</comment>
<organism evidence="9 10">
    <name type="scientific">Sphingobacterium nematocida</name>
    <dbReference type="NCBI Taxonomy" id="1513896"/>
    <lineage>
        <taxon>Bacteria</taxon>
        <taxon>Pseudomonadati</taxon>
        <taxon>Bacteroidota</taxon>
        <taxon>Sphingobacteriia</taxon>
        <taxon>Sphingobacteriales</taxon>
        <taxon>Sphingobacteriaceae</taxon>
        <taxon>Sphingobacterium</taxon>
    </lineage>
</organism>
<feature type="domain" description="MacB-like periplasmic core" evidence="8">
    <location>
        <begin position="20"/>
        <end position="239"/>
    </location>
</feature>
<feature type="transmembrane region" description="Helical" evidence="6">
    <location>
        <begin position="420"/>
        <end position="440"/>
    </location>
</feature>
<evidence type="ECO:0000256" key="1">
    <source>
        <dbReference type="ARBA" id="ARBA00004651"/>
    </source>
</evidence>
<feature type="transmembrane region" description="Helical" evidence="6">
    <location>
        <begin position="371"/>
        <end position="399"/>
    </location>
</feature>
<dbReference type="PANTHER" id="PTHR30572">
    <property type="entry name" value="MEMBRANE COMPONENT OF TRANSPORTER-RELATED"/>
    <property type="match status" value="1"/>
</dbReference>
<keyword evidence="5 6" id="KW-0472">Membrane</keyword>
<keyword evidence="10" id="KW-1185">Reference proteome</keyword>
<dbReference type="AlphaFoldDB" id="A0A1T5BH92"/>
<dbReference type="Proteomes" id="UP000190150">
    <property type="component" value="Unassembled WGS sequence"/>
</dbReference>